<feature type="binding site" evidence="14">
    <location>
        <position position="779"/>
    </location>
    <ligand>
        <name>substrate</name>
    </ligand>
</feature>
<sequence>MSNVKRVYSFGNKKAEGNGKMKELLGGKGANLAEMNLIGIPVPAGFTITTEVCTEFYTHGKDGVIAMIKPDVEKAMKEVEAQMGMEFGSTTNPLLMSVRSGARVSMPGMMDTILNLGMNDQAVEAVAKRSGNPRFAWDSYRRFVQMYGDVVLGMKPQSKEDHDPFEEIIDEMKAAKGIVNDTEFTADDLKEMVARFKAAVTKQTGKDFPNDPWEQLWGAVCAVFESWMNERAILYRQMHKYPAEWGTAVNVQAMVFGNMGDNSATGVAFTRDAATGENIFNGEYLVNAQGEDVVAGIRTPQQITIEGSRRWAKLQGIGEEERKAKYPSLEEVMPAVYKELDEIQNHLETYFKDMQDIEFTIQDGKLWMLQTRSGKRTGEAMVRMAMEMLSEGLIDEKTAVLRVEPAKLDELLHPVFDKEAVAKAKVLTKGLPASPGAATGQIVFFADDAEAWKENGKETILVRIETSPEDLKGMNAANGILTARGGMTSHAAVVARGMGKCCVSGAGAIQVDYKARTMTIGDVVLKEGDWISLNGSTGEVYEGKVATQAADLSGDFGKLMDLANKYAHLKVRANADTPRDAKQAFAFGAQGIGLCRTEHMFFEGDRIKAVREMILADDEQGRRKALAKLLPIQRGDFEGLFEVMEGNPVTVRLLDPPLHEFVPHFEKEQRELAAEMGVSYEKIKEKVEALAEVNPMLGHRGCRLGNTYPEITEMQTRAIIEAAMNVKKKGIPVHVEIMVPLVGNHKELKYQKKVIDATANEVFAERNDKIDYLIGTMIEVPRAAVTANEIAEVAQFFSFGTNDLTQMTLGFSRDDIGKFLPEYLKKGILKQDPFQILDVKGVGQLIREAVFKGRGVREGLKCGICGEHGGEPSSVEFCHYAGLNYVSCSPFRVPIARLAAAHAALKQEK</sequence>
<dbReference type="RefSeq" id="WP_027290337.1">
    <property type="nucleotide sequence ID" value="NZ_CANTWR010000007.1"/>
</dbReference>
<organism evidence="19 20">
    <name type="scientific">Rikenella microfusus</name>
    <dbReference type="NCBI Taxonomy" id="28139"/>
    <lineage>
        <taxon>Bacteria</taxon>
        <taxon>Pseudomonadati</taxon>
        <taxon>Bacteroidota</taxon>
        <taxon>Bacteroidia</taxon>
        <taxon>Bacteroidales</taxon>
        <taxon>Rikenellaceae</taxon>
        <taxon>Rikenella</taxon>
    </lineage>
</organism>
<feature type="active site" description="Tele-phosphohistidine intermediate" evidence="13">
    <location>
        <position position="490"/>
    </location>
</feature>
<feature type="binding site" evidence="14">
    <location>
        <position position="800"/>
    </location>
    <ligand>
        <name>substrate</name>
    </ligand>
</feature>
<reference evidence="19 20" key="1">
    <citation type="submission" date="2018-06" db="EMBL/GenBank/DDBJ databases">
        <authorList>
            <consortium name="Pathogen Informatics"/>
            <person name="Doyle S."/>
        </authorList>
    </citation>
    <scope>NUCLEOTIDE SEQUENCE [LARGE SCALE GENOMIC DNA]</scope>
    <source>
        <strain evidence="19 20">NCTC11190</strain>
    </source>
</reference>
<comment type="cofactor">
    <cofactor evidence="1 12 15">
        <name>Mg(2+)</name>
        <dbReference type="ChEBI" id="CHEBI:18420"/>
    </cofactor>
</comment>
<dbReference type="Gene3D" id="3.20.20.60">
    <property type="entry name" value="Phosphoenolpyruvate-binding domains"/>
    <property type="match status" value="1"/>
</dbReference>
<feature type="domain" description="PEP-utilising enzyme C-terminal" evidence="18">
    <location>
        <begin position="553"/>
        <end position="903"/>
    </location>
</feature>
<evidence type="ECO:0000256" key="9">
    <source>
        <dbReference type="ARBA" id="ARBA00022777"/>
    </source>
</evidence>
<dbReference type="InterPro" id="IPR013815">
    <property type="entry name" value="ATP_grasp_subdomain_1"/>
</dbReference>
<dbReference type="InterPro" id="IPR036637">
    <property type="entry name" value="Phosphohistidine_dom_sf"/>
</dbReference>
<dbReference type="GO" id="GO:0016301">
    <property type="term" value="F:kinase activity"/>
    <property type="evidence" value="ECO:0007669"/>
    <property type="project" value="UniProtKB-UniRule"/>
</dbReference>
<dbReference type="InterPro" id="IPR015813">
    <property type="entry name" value="Pyrv/PenolPyrv_kinase-like_dom"/>
</dbReference>
<evidence type="ECO:0000313" key="20">
    <source>
        <dbReference type="Proteomes" id="UP000255233"/>
    </source>
</evidence>
<accession>A0A379MQ99</accession>
<evidence type="ECO:0000256" key="8">
    <source>
        <dbReference type="ARBA" id="ARBA00022741"/>
    </source>
</evidence>
<feature type="domain" description="Pyruvate phosphate dikinase AMP/ATP-binding" evidence="17">
    <location>
        <begin position="23"/>
        <end position="391"/>
    </location>
</feature>
<dbReference type="Pfam" id="PF00391">
    <property type="entry name" value="PEP-utilizers"/>
    <property type="match status" value="1"/>
</dbReference>
<dbReference type="EC" id="2.7.9.1" evidence="4 12"/>
<evidence type="ECO:0000256" key="2">
    <source>
        <dbReference type="ARBA" id="ARBA00003144"/>
    </source>
</evidence>
<evidence type="ECO:0000313" key="19">
    <source>
        <dbReference type="EMBL" id="SUE33705.1"/>
    </source>
</evidence>
<evidence type="ECO:0000256" key="3">
    <source>
        <dbReference type="ARBA" id="ARBA00007837"/>
    </source>
</evidence>
<keyword evidence="6 19" id="KW-0808">Transferase</keyword>
<keyword evidence="9 19" id="KW-0418">Kinase</keyword>
<evidence type="ECO:0000256" key="4">
    <source>
        <dbReference type="ARBA" id="ARBA00011994"/>
    </source>
</evidence>
<dbReference type="Gene3D" id="3.30.1490.20">
    <property type="entry name" value="ATP-grasp fold, A domain"/>
    <property type="match status" value="1"/>
</dbReference>
<feature type="binding site" evidence="14">
    <location>
        <position position="596"/>
    </location>
    <ligand>
        <name>substrate</name>
    </ligand>
</feature>
<feature type="active site" description="Proton donor" evidence="13">
    <location>
        <position position="865"/>
    </location>
</feature>
<feature type="binding site" evidence="14">
    <location>
        <position position="801"/>
    </location>
    <ligand>
        <name>substrate</name>
    </ligand>
</feature>
<feature type="domain" description="PEP-utilising enzyme mobile" evidence="16">
    <location>
        <begin position="458"/>
        <end position="538"/>
    </location>
</feature>
<dbReference type="EMBL" id="UGVL01000001">
    <property type="protein sequence ID" value="SUE33705.1"/>
    <property type="molecule type" value="Genomic_DNA"/>
</dbReference>
<comment type="similarity">
    <text evidence="3 12">Belongs to the PEP-utilizing enzyme family.</text>
</comment>
<dbReference type="InterPro" id="IPR010121">
    <property type="entry name" value="Pyruvate_phosphate_dikinase"/>
</dbReference>
<feature type="binding site" evidence="14">
    <location>
        <position position="652"/>
    </location>
    <ligand>
        <name>substrate</name>
    </ligand>
</feature>
<dbReference type="Proteomes" id="UP000255233">
    <property type="component" value="Unassembled WGS sequence"/>
</dbReference>
<dbReference type="InterPro" id="IPR018274">
    <property type="entry name" value="PEP_util_AS"/>
</dbReference>
<evidence type="ECO:0000259" key="18">
    <source>
        <dbReference type="Pfam" id="PF02896"/>
    </source>
</evidence>
<dbReference type="PANTHER" id="PTHR22931:SF9">
    <property type="entry name" value="PYRUVATE, PHOSPHATE DIKINASE 1, CHLOROPLASTIC"/>
    <property type="match status" value="1"/>
</dbReference>
<dbReference type="InterPro" id="IPR002192">
    <property type="entry name" value="PPDK_AMP/ATP-bd"/>
</dbReference>
<dbReference type="Gene3D" id="3.30.470.20">
    <property type="entry name" value="ATP-grasp fold, B domain"/>
    <property type="match status" value="1"/>
</dbReference>
<feature type="binding site" evidence="14">
    <location>
        <position position="803"/>
    </location>
    <ligand>
        <name>substrate</name>
    </ligand>
</feature>
<keyword evidence="19" id="KW-0670">Pyruvate</keyword>
<evidence type="ECO:0000256" key="7">
    <source>
        <dbReference type="ARBA" id="ARBA00022723"/>
    </source>
</evidence>
<comment type="function">
    <text evidence="2">Catalyzes the reversible phosphorylation of pyruvate and phosphate.</text>
</comment>
<dbReference type="PROSITE" id="PS00742">
    <property type="entry name" value="PEP_ENZYMES_2"/>
    <property type="match status" value="1"/>
</dbReference>
<dbReference type="PROSITE" id="PS00370">
    <property type="entry name" value="PEP_ENZYMES_PHOS_SITE"/>
    <property type="match status" value="1"/>
</dbReference>
<dbReference type="SUPFAM" id="SSF56059">
    <property type="entry name" value="Glutathione synthetase ATP-binding domain-like"/>
    <property type="match status" value="1"/>
</dbReference>
<dbReference type="NCBIfam" id="TIGR01828">
    <property type="entry name" value="pyru_phos_dikin"/>
    <property type="match status" value="1"/>
</dbReference>
<dbReference type="InterPro" id="IPR040442">
    <property type="entry name" value="Pyrv_kinase-like_dom_sf"/>
</dbReference>
<name>A0A379MQ99_9BACT</name>
<dbReference type="InterPro" id="IPR000121">
    <property type="entry name" value="PEP_util_C"/>
</dbReference>
<keyword evidence="20" id="KW-1185">Reference proteome</keyword>
<dbReference type="PANTHER" id="PTHR22931">
    <property type="entry name" value="PHOSPHOENOLPYRUVATE DIKINASE-RELATED"/>
    <property type="match status" value="1"/>
</dbReference>
<evidence type="ECO:0000256" key="10">
    <source>
        <dbReference type="ARBA" id="ARBA00022840"/>
    </source>
</evidence>
<evidence type="ECO:0000259" key="17">
    <source>
        <dbReference type="Pfam" id="PF01326"/>
    </source>
</evidence>
<dbReference type="GO" id="GO:0005524">
    <property type="term" value="F:ATP binding"/>
    <property type="evidence" value="ECO:0007669"/>
    <property type="project" value="UniProtKB-UniRule"/>
</dbReference>
<dbReference type="AlphaFoldDB" id="A0A379MQ99"/>
<dbReference type="GO" id="GO:0046872">
    <property type="term" value="F:metal ion binding"/>
    <property type="evidence" value="ECO:0007669"/>
    <property type="project" value="UniProtKB-UniRule"/>
</dbReference>
<dbReference type="InterPro" id="IPR008279">
    <property type="entry name" value="PEP-util_enz_mobile_dom"/>
</dbReference>
<dbReference type="Gene3D" id="3.50.30.10">
    <property type="entry name" value="Phosphohistidine domain"/>
    <property type="match status" value="1"/>
</dbReference>
<keyword evidence="11 15" id="KW-0460">Magnesium</keyword>
<protein>
    <recommendedName>
        <fullName evidence="5 12">Pyruvate, phosphate dikinase</fullName>
        <ecNumber evidence="4 12">2.7.9.1</ecNumber>
    </recommendedName>
</protein>
<evidence type="ECO:0000256" key="6">
    <source>
        <dbReference type="ARBA" id="ARBA00022679"/>
    </source>
</evidence>
<proteinExistence type="inferred from homology"/>
<evidence type="ECO:0000256" key="13">
    <source>
        <dbReference type="PIRSR" id="PIRSR000853-1"/>
    </source>
</evidence>
<evidence type="ECO:0000256" key="5">
    <source>
        <dbReference type="ARBA" id="ARBA00020138"/>
    </source>
</evidence>
<evidence type="ECO:0000259" key="16">
    <source>
        <dbReference type="Pfam" id="PF00391"/>
    </source>
</evidence>
<dbReference type="OrthoDB" id="9765468at2"/>
<dbReference type="Pfam" id="PF02896">
    <property type="entry name" value="PEP-utilizers_C"/>
    <property type="match status" value="1"/>
</dbReference>
<dbReference type="GO" id="GO:0050242">
    <property type="term" value="F:pyruvate, phosphate dikinase activity"/>
    <property type="evidence" value="ECO:0007669"/>
    <property type="project" value="UniProtKB-UniRule"/>
</dbReference>
<comment type="catalytic activity">
    <reaction evidence="12">
        <text>pyruvate + phosphate + ATP = phosphoenolpyruvate + AMP + diphosphate + H(+)</text>
        <dbReference type="Rhea" id="RHEA:10756"/>
        <dbReference type="ChEBI" id="CHEBI:15361"/>
        <dbReference type="ChEBI" id="CHEBI:15378"/>
        <dbReference type="ChEBI" id="CHEBI:30616"/>
        <dbReference type="ChEBI" id="CHEBI:33019"/>
        <dbReference type="ChEBI" id="CHEBI:43474"/>
        <dbReference type="ChEBI" id="CHEBI:58702"/>
        <dbReference type="ChEBI" id="CHEBI:456215"/>
        <dbReference type="EC" id="2.7.9.1"/>
    </reaction>
</comment>
<keyword evidence="8" id="KW-0547">Nucleotide-binding</keyword>
<dbReference type="Pfam" id="PF01326">
    <property type="entry name" value="PPDK_N"/>
    <property type="match status" value="1"/>
</dbReference>
<dbReference type="Gene3D" id="1.10.189.10">
    <property type="entry name" value="Pyruvate Phosphate Dikinase, domain 2"/>
    <property type="match status" value="1"/>
</dbReference>
<dbReference type="Gene3D" id="1.20.80.30">
    <property type="match status" value="1"/>
</dbReference>
<dbReference type="SUPFAM" id="SSF51621">
    <property type="entry name" value="Phosphoenolpyruvate/pyruvate domain"/>
    <property type="match status" value="1"/>
</dbReference>
<keyword evidence="10" id="KW-0067">ATP-binding</keyword>
<dbReference type="SUPFAM" id="SSF52009">
    <property type="entry name" value="Phosphohistidine domain"/>
    <property type="match status" value="1"/>
</dbReference>
<dbReference type="PIRSF" id="PIRSF000853">
    <property type="entry name" value="PPDK"/>
    <property type="match status" value="1"/>
</dbReference>
<evidence type="ECO:0000256" key="12">
    <source>
        <dbReference type="PIRNR" id="PIRNR000853"/>
    </source>
</evidence>
<evidence type="ECO:0000256" key="11">
    <source>
        <dbReference type="ARBA" id="ARBA00022842"/>
    </source>
</evidence>
<evidence type="ECO:0000256" key="15">
    <source>
        <dbReference type="PIRSR" id="PIRSR000853-3"/>
    </source>
</evidence>
<keyword evidence="7 15" id="KW-0479">Metal-binding</keyword>
<dbReference type="STRING" id="880526.GCA_000427365_00531"/>
<feature type="binding site" evidence="15">
    <location>
        <position position="779"/>
    </location>
    <ligand>
        <name>Mg(2+)</name>
        <dbReference type="ChEBI" id="CHEBI:18420"/>
    </ligand>
</feature>
<feature type="binding site" evidence="15">
    <location>
        <position position="803"/>
    </location>
    <ligand>
        <name>Mg(2+)</name>
        <dbReference type="ChEBI" id="CHEBI:18420"/>
    </ligand>
</feature>
<evidence type="ECO:0000256" key="1">
    <source>
        <dbReference type="ARBA" id="ARBA00001946"/>
    </source>
</evidence>
<feature type="binding site" evidence="14">
    <location>
        <position position="802"/>
    </location>
    <ligand>
        <name>substrate</name>
    </ligand>
</feature>
<dbReference type="InterPro" id="IPR023151">
    <property type="entry name" value="PEP_util_CS"/>
</dbReference>
<gene>
    <name evidence="19" type="primary">ppdK</name>
    <name evidence="19" type="ORF">NCTC11190_00916</name>
</gene>
<evidence type="ECO:0000256" key="14">
    <source>
        <dbReference type="PIRSR" id="PIRSR000853-2"/>
    </source>
</evidence>